<name>A0AAN8RFE9_9PEZI</name>
<evidence type="ECO:0000259" key="1">
    <source>
        <dbReference type="Pfam" id="PF13191"/>
    </source>
</evidence>
<dbReference type="Gene3D" id="3.40.50.300">
    <property type="entry name" value="P-loop containing nucleotide triphosphate hydrolases"/>
    <property type="match status" value="1"/>
</dbReference>
<organism evidence="2 3">
    <name type="scientific">Orbilia javanica</name>
    <dbReference type="NCBI Taxonomy" id="47235"/>
    <lineage>
        <taxon>Eukaryota</taxon>
        <taxon>Fungi</taxon>
        <taxon>Dikarya</taxon>
        <taxon>Ascomycota</taxon>
        <taxon>Pezizomycotina</taxon>
        <taxon>Orbiliomycetes</taxon>
        <taxon>Orbiliales</taxon>
        <taxon>Orbiliaceae</taxon>
        <taxon>Orbilia</taxon>
    </lineage>
</organism>
<evidence type="ECO:0000313" key="3">
    <source>
        <dbReference type="Proteomes" id="UP001313282"/>
    </source>
</evidence>
<dbReference type="PANTHER" id="PTHR35205">
    <property type="entry name" value="NB-ARC AND TPR DOMAIN PROTEIN"/>
    <property type="match status" value="1"/>
</dbReference>
<reference evidence="2 3" key="1">
    <citation type="submission" date="2019-10" db="EMBL/GenBank/DDBJ databases">
        <authorList>
            <person name="Palmer J.M."/>
        </authorList>
    </citation>
    <scope>NUCLEOTIDE SEQUENCE [LARGE SCALE GENOMIC DNA]</scope>
    <source>
        <strain evidence="2 3">TWF718</strain>
    </source>
</reference>
<dbReference type="Pfam" id="PF13191">
    <property type="entry name" value="AAA_16"/>
    <property type="match status" value="1"/>
</dbReference>
<sequence length="534" mass="60880">MDNEGSAVGNTTFNNKRNHTLVQAGVINGPINITTEVGETRAKRLKVSYDVSLNLPFPRNRNFTGRKTELENIEKYFSESSSSSSASVFAITGTGGMGKTQIALEYAYSCHEKRRFTAVFWVSTATEGAIRTSFVNIMQQIFEEQVRASWPDPPDYETIGASLGIANLVDRSGKIKPDPDPEALNNIKSALFSWLKIPDNRKWLLVFDNADDLSFDIEKYFPSHGGCILVTSRRPEFFHFAEQANLDGLDRESAVTLLSRLARLRNPTESVIQDVVKVVEELGFLPLAITHAGCFIYEMNIPVRDYRQHYERAFKEAQSQIPKVGWAYREDTAVTTWEISFLEIQKQDEEAALILLVCGYLLPENILEDWWEVEGGNPDLDFRIQQKKRFSLLASYSLINRDQPGKFSIHPVVHNWARERGGASSRLRVMVGVVELLSNKVKKYSVSLASDPDRSGEDMPAYERYMVPKMAAFIAPCWYIYMEMDLRGYVTDSSCQTQEFLEFFERYKEFMSSFIRLQKSLHIYVGFAPPTKRI</sequence>
<dbReference type="PANTHER" id="PTHR35205:SF1">
    <property type="entry name" value="ZU5 DOMAIN-CONTAINING PROTEIN"/>
    <property type="match status" value="1"/>
</dbReference>
<dbReference type="InterPro" id="IPR041664">
    <property type="entry name" value="AAA_16"/>
</dbReference>
<keyword evidence="3" id="KW-1185">Reference proteome</keyword>
<dbReference type="EMBL" id="JAVHNR010000002">
    <property type="protein sequence ID" value="KAK6351850.1"/>
    <property type="molecule type" value="Genomic_DNA"/>
</dbReference>
<dbReference type="InterPro" id="IPR027417">
    <property type="entry name" value="P-loop_NTPase"/>
</dbReference>
<protein>
    <recommendedName>
        <fullName evidence="1">Orc1-like AAA ATPase domain-containing protein</fullName>
    </recommendedName>
</protein>
<dbReference type="SUPFAM" id="SSF52540">
    <property type="entry name" value="P-loop containing nucleoside triphosphate hydrolases"/>
    <property type="match status" value="1"/>
</dbReference>
<accession>A0AAN8RFE9</accession>
<dbReference type="Proteomes" id="UP001313282">
    <property type="component" value="Unassembled WGS sequence"/>
</dbReference>
<evidence type="ECO:0000313" key="2">
    <source>
        <dbReference type="EMBL" id="KAK6351850.1"/>
    </source>
</evidence>
<comment type="caution">
    <text evidence="2">The sequence shown here is derived from an EMBL/GenBank/DDBJ whole genome shotgun (WGS) entry which is preliminary data.</text>
</comment>
<gene>
    <name evidence="2" type="ORF">TWF718_004995</name>
</gene>
<feature type="domain" description="Orc1-like AAA ATPase" evidence="1">
    <location>
        <begin position="63"/>
        <end position="214"/>
    </location>
</feature>
<proteinExistence type="predicted"/>
<dbReference type="AlphaFoldDB" id="A0AAN8RFE9"/>